<protein>
    <submittedName>
        <fullName evidence="2">Uncharacterized protein</fullName>
    </submittedName>
</protein>
<name>A0ABR0N9H5_GOSAR</name>
<accession>A0ABR0N9H5</accession>
<feature type="compositionally biased region" description="Low complexity" evidence="1">
    <location>
        <begin position="104"/>
        <end position="116"/>
    </location>
</feature>
<evidence type="ECO:0000313" key="2">
    <source>
        <dbReference type="EMBL" id="KAK5787241.1"/>
    </source>
</evidence>
<dbReference type="EMBL" id="JARKNE010000011">
    <property type="protein sequence ID" value="KAK5787241.1"/>
    <property type="molecule type" value="Genomic_DNA"/>
</dbReference>
<feature type="region of interest" description="Disordered" evidence="1">
    <location>
        <begin position="100"/>
        <end position="158"/>
    </location>
</feature>
<keyword evidence="3" id="KW-1185">Reference proteome</keyword>
<gene>
    <name evidence="2" type="ORF">PVK06_041894</name>
</gene>
<feature type="region of interest" description="Disordered" evidence="1">
    <location>
        <begin position="1"/>
        <end position="64"/>
    </location>
</feature>
<evidence type="ECO:0000256" key="1">
    <source>
        <dbReference type="SAM" id="MobiDB-lite"/>
    </source>
</evidence>
<feature type="compositionally biased region" description="Polar residues" evidence="1">
    <location>
        <begin position="145"/>
        <end position="158"/>
    </location>
</feature>
<sequence>MSSTGPRFLLSSGIKRKRNSEFQGTDQAKKEEAHQEEIKLGKKPIVDKSPPRSPPPKQASKSLMIQQDQNLLTKIFKDYNEAMILKISALQLQYQQLDSDTDYSDSNSSSELVSENQSEEENLSKVLQTHPKVEQSDDEEMQEVPDSSSSQQRSTQKPSIGRIIFTLDDIPQGKWPDRIQKFHSSLETRKLTEDSNYNILMEFVSRFMSMVRDWWNLISQHDQMQFLVLQDLAQPI</sequence>
<proteinExistence type="predicted"/>
<comment type="caution">
    <text evidence="2">The sequence shown here is derived from an EMBL/GenBank/DDBJ whole genome shotgun (WGS) entry which is preliminary data.</text>
</comment>
<dbReference type="Proteomes" id="UP001358586">
    <property type="component" value="Chromosome 11"/>
</dbReference>
<reference evidence="2 3" key="1">
    <citation type="submission" date="2023-03" db="EMBL/GenBank/DDBJ databases">
        <title>WGS of Gossypium arboreum.</title>
        <authorList>
            <person name="Yu D."/>
        </authorList>
    </citation>
    <scope>NUCLEOTIDE SEQUENCE [LARGE SCALE GENOMIC DNA]</scope>
    <source>
        <tissue evidence="2">Leaf</tissue>
    </source>
</reference>
<evidence type="ECO:0000313" key="3">
    <source>
        <dbReference type="Proteomes" id="UP001358586"/>
    </source>
</evidence>
<organism evidence="2 3">
    <name type="scientific">Gossypium arboreum</name>
    <name type="common">Tree cotton</name>
    <name type="synonym">Gossypium nanking</name>
    <dbReference type="NCBI Taxonomy" id="29729"/>
    <lineage>
        <taxon>Eukaryota</taxon>
        <taxon>Viridiplantae</taxon>
        <taxon>Streptophyta</taxon>
        <taxon>Embryophyta</taxon>
        <taxon>Tracheophyta</taxon>
        <taxon>Spermatophyta</taxon>
        <taxon>Magnoliopsida</taxon>
        <taxon>eudicotyledons</taxon>
        <taxon>Gunneridae</taxon>
        <taxon>Pentapetalae</taxon>
        <taxon>rosids</taxon>
        <taxon>malvids</taxon>
        <taxon>Malvales</taxon>
        <taxon>Malvaceae</taxon>
        <taxon>Malvoideae</taxon>
        <taxon>Gossypium</taxon>
    </lineage>
</organism>
<feature type="compositionally biased region" description="Basic and acidic residues" evidence="1">
    <location>
        <begin position="27"/>
        <end position="50"/>
    </location>
</feature>